<dbReference type="EMBL" id="LIAE01010744">
    <property type="protein sequence ID" value="PAV55874.1"/>
    <property type="molecule type" value="Genomic_DNA"/>
</dbReference>
<proteinExistence type="predicted"/>
<keyword evidence="1" id="KW-0812">Transmembrane</keyword>
<evidence type="ECO:0000313" key="3">
    <source>
        <dbReference type="Proteomes" id="UP000218231"/>
    </source>
</evidence>
<feature type="transmembrane region" description="Helical" evidence="1">
    <location>
        <begin position="210"/>
        <end position="237"/>
    </location>
</feature>
<name>A0A2A2J2R3_9BILA</name>
<keyword evidence="1" id="KW-1133">Transmembrane helix</keyword>
<protein>
    <submittedName>
        <fullName evidence="2">Uncharacterized protein</fullName>
    </submittedName>
</protein>
<comment type="caution">
    <text evidence="2">The sequence shown here is derived from an EMBL/GenBank/DDBJ whole genome shotgun (WGS) entry which is preliminary data.</text>
</comment>
<organism evidence="2 3">
    <name type="scientific">Diploscapter pachys</name>
    <dbReference type="NCBI Taxonomy" id="2018661"/>
    <lineage>
        <taxon>Eukaryota</taxon>
        <taxon>Metazoa</taxon>
        <taxon>Ecdysozoa</taxon>
        <taxon>Nematoda</taxon>
        <taxon>Chromadorea</taxon>
        <taxon>Rhabditida</taxon>
        <taxon>Rhabditina</taxon>
        <taxon>Rhabditomorpha</taxon>
        <taxon>Rhabditoidea</taxon>
        <taxon>Rhabditidae</taxon>
        <taxon>Diploscapter</taxon>
    </lineage>
</organism>
<accession>A0A2A2J2R3</accession>
<evidence type="ECO:0000256" key="1">
    <source>
        <dbReference type="SAM" id="Phobius"/>
    </source>
</evidence>
<evidence type="ECO:0000313" key="2">
    <source>
        <dbReference type="EMBL" id="PAV55874.1"/>
    </source>
</evidence>
<dbReference type="AlphaFoldDB" id="A0A2A2J2R3"/>
<keyword evidence="1" id="KW-0472">Membrane</keyword>
<sequence length="251" mass="28280">MTKLALRFDEATLKKVIVEPIPTVVLPRPARLVGGCRDTKRKEFRVNITKHSNSYDLRLGQQLIPRPLKKEQSEIFLLIPQSLPCCLIRALLFTESECRRKRISKVDAFITHIPAEQFSTQYNFNQNHHITSNKLQISYATNKPYFSTTTTPVVRKGQSGIFGSKNEQAVSTKHSIIASPSSLPEIGTTAIQHNNAISWTDVVNRQWSTTFIICAIMISILMCVLILFGFGMFLCLLKKPEGGKSPYAIDN</sequence>
<keyword evidence="3" id="KW-1185">Reference proteome</keyword>
<dbReference type="OrthoDB" id="5799308at2759"/>
<reference evidence="2 3" key="1">
    <citation type="journal article" date="2017" name="Curr. Biol.">
        <title>Genome architecture and evolution of a unichromosomal asexual nematode.</title>
        <authorList>
            <person name="Fradin H."/>
            <person name="Zegar C."/>
            <person name="Gutwein M."/>
            <person name="Lucas J."/>
            <person name="Kovtun M."/>
            <person name="Corcoran D."/>
            <person name="Baugh L.R."/>
            <person name="Kiontke K."/>
            <person name="Gunsalus K."/>
            <person name="Fitch D.H."/>
            <person name="Piano F."/>
        </authorList>
    </citation>
    <scope>NUCLEOTIDE SEQUENCE [LARGE SCALE GENOMIC DNA]</scope>
    <source>
        <strain evidence="2">PF1309</strain>
    </source>
</reference>
<gene>
    <name evidence="2" type="ORF">WR25_14914</name>
</gene>
<dbReference type="Proteomes" id="UP000218231">
    <property type="component" value="Unassembled WGS sequence"/>
</dbReference>